<proteinExistence type="inferred from homology"/>
<dbReference type="SUPFAM" id="SSF46785">
    <property type="entry name" value="Winged helix' DNA-binding domain"/>
    <property type="match status" value="1"/>
</dbReference>
<name>A0ABZ3GDK2_ACHDE</name>
<evidence type="ECO:0000256" key="1">
    <source>
        <dbReference type="ARBA" id="ARBA00009437"/>
    </source>
</evidence>
<dbReference type="Pfam" id="PF00126">
    <property type="entry name" value="HTH_1"/>
    <property type="match status" value="1"/>
</dbReference>
<dbReference type="Gene3D" id="3.40.190.290">
    <property type="match status" value="1"/>
</dbReference>
<accession>A0ABZ3GDK2</accession>
<dbReference type="RefSeq" id="WP_343499581.1">
    <property type="nucleotide sequence ID" value="NZ_CP154792.1"/>
</dbReference>
<sequence length="304" mass="33237">MLAEEKHFSRAAQRLHLTQSALTRSIQALEASLGLVLVDRASTGVVPTQAGRTVLERAQRILGETRDLRREAELIRGHDTGRVSLGVGVFPAAGFLSPLLVRIAREHPGLSVHVEVESWQRLLDKLLQDKLDFAVAVTHSLPPPDDFAVRPLPPQHGGLFTRAGHPLQGVARPRMRAALGQYRLAATDLPPRARDYLARLYQVARHDELPIAFECDSVAALRDVALGSDVVLFCTREAIAAELAQGLLAPLPLAYPATGQLTHSVIHRARRTLSPTAERVIELVQELLADAAAPRAPAKKPRRR</sequence>
<dbReference type="PROSITE" id="PS50931">
    <property type="entry name" value="HTH_LYSR"/>
    <property type="match status" value="1"/>
</dbReference>
<reference evidence="6 7" key="1">
    <citation type="submission" date="2024-05" db="EMBL/GenBank/DDBJ databases">
        <title>Achromobacter denitrificans. BP1, complete genome.</title>
        <authorList>
            <person name="Zhang B."/>
        </authorList>
    </citation>
    <scope>NUCLEOTIDE SEQUENCE [LARGE SCALE GENOMIC DNA]</scope>
    <source>
        <strain evidence="6 7">BP1</strain>
    </source>
</reference>
<dbReference type="InterPro" id="IPR036390">
    <property type="entry name" value="WH_DNA-bd_sf"/>
</dbReference>
<keyword evidence="7" id="KW-1185">Reference proteome</keyword>
<dbReference type="EMBL" id="CP154792">
    <property type="protein sequence ID" value="XAN19239.1"/>
    <property type="molecule type" value="Genomic_DNA"/>
</dbReference>
<dbReference type="Pfam" id="PF03466">
    <property type="entry name" value="LysR_substrate"/>
    <property type="match status" value="1"/>
</dbReference>
<evidence type="ECO:0000313" key="6">
    <source>
        <dbReference type="EMBL" id="XAN19239.1"/>
    </source>
</evidence>
<dbReference type="SUPFAM" id="SSF53850">
    <property type="entry name" value="Periplasmic binding protein-like II"/>
    <property type="match status" value="1"/>
</dbReference>
<dbReference type="PANTHER" id="PTHR30126:SF98">
    <property type="entry name" value="HTH-TYPE TRANSCRIPTIONAL ACTIVATOR BAUR"/>
    <property type="match status" value="1"/>
</dbReference>
<dbReference type="PANTHER" id="PTHR30126">
    <property type="entry name" value="HTH-TYPE TRANSCRIPTIONAL REGULATOR"/>
    <property type="match status" value="1"/>
</dbReference>
<evidence type="ECO:0000256" key="3">
    <source>
        <dbReference type="ARBA" id="ARBA00023125"/>
    </source>
</evidence>
<evidence type="ECO:0000256" key="4">
    <source>
        <dbReference type="ARBA" id="ARBA00023163"/>
    </source>
</evidence>
<evidence type="ECO:0000256" key="2">
    <source>
        <dbReference type="ARBA" id="ARBA00023015"/>
    </source>
</evidence>
<evidence type="ECO:0000259" key="5">
    <source>
        <dbReference type="PROSITE" id="PS50931"/>
    </source>
</evidence>
<dbReference type="InterPro" id="IPR036388">
    <property type="entry name" value="WH-like_DNA-bd_sf"/>
</dbReference>
<keyword evidence="3" id="KW-0238">DNA-binding</keyword>
<keyword evidence="2" id="KW-0805">Transcription regulation</keyword>
<dbReference type="InterPro" id="IPR000847">
    <property type="entry name" value="LysR_HTH_N"/>
</dbReference>
<protein>
    <submittedName>
        <fullName evidence="6">LysR family transcriptional regulator</fullName>
    </submittedName>
</protein>
<keyword evidence="4" id="KW-0804">Transcription</keyword>
<feature type="domain" description="HTH lysR-type" evidence="5">
    <location>
        <begin position="1"/>
        <end position="48"/>
    </location>
</feature>
<gene>
    <name evidence="6" type="ORF">AAIK43_14670</name>
</gene>
<comment type="similarity">
    <text evidence="1">Belongs to the LysR transcriptional regulatory family.</text>
</comment>
<dbReference type="Proteomes" id="UP001446337">
    <property type="component" value="Chromosome"/>
</dbReference>
<organism evidence="6 7">
    <name type="scientific">Achromobacter denitrificans</name>
    <name type="common">Alcaligenes denitrificans</name>
    <dbReference type="NCBI Taxonomy" id="32002"/>
    <lineage>
        <taxon>Bacteria</taxon>
        <taxon>Pseudomonadati</taxon>
        <taxon>Pseudomonadota</taxon>
        <taxon>Betaproteobacteria</taxon>
        <taxon>Burkholderiales</taxon>
        <taxon>Alcaligenaceae</taxon>
        <taxon>Achromobacter</taxon>
    </lineage>
</organism>
<evidence type="ECO:0000313" key="7">
    <source>
        <dbReference type="Proteomes" id="UP001446337"/>
    </source>
</evidence>
<dbReference type="PRINTS" id="PR00039">
    <property type="entry name" value="HTHLYSR"/>
</dbReference>
<dbReference type="Gene3D" id="1.10.10.10">
    <property type="entry name" value="Winged helix-like DNA-binding domain superfamily/Winged helix DNA-binding domain"/>
    <property type="match status" value="1"/>
</dbReference>
<dbReference type="InterPro" id="IPR005119">
    <property type="entry name" value="LysR_subst-bd"/>
</dbReference>